<keyword evidence="3" id="KW-0540">Nuclease</keyword>
<evidence type="ECO:0000259" key="8">
    <source>
        <dbReference type="Pfam" id="PF02272"/>
    </source>
</evidence>
<dbReference type="InterPro" id="IPR001667">
    <property type="entry name" value="DDH_dom"/>
</dbReference>
<dbReference type="SUPFAM" id="SSF64182">
    <property type="entry name" value="DHH phosphoesterases"/>
    <property type="match status" value="1"/>
</dbReference>
<dbReference type="InterPro" id="IPR051673">
    <property type="entry name" value="SSDNA_exonuclease_RecJ"/>
</dbReference>
<keyword evidence="11" id="KW-1185">Reference proteome</keyword>
<protein>
    <recommendedName>
        <fullName evidence="2">Single-stranded-DNA-specific exonuclease RecJ</fullName>
    </recommendedName>
</protein>
<dbReference type="PANTHER" id="PTHR30255">
    <property type="entry name" value="SINGLE-STRANDED-DNA-SPECIFIC EXONUCLEASE RECJ"/>
    <property type="match status" value="1"/>
</dbReference>
<proteinExistence type="inferred from homology"/>
<dbReference type="NCBIfam" id="TIGR00644">
    <property type="entry name" value="recJ"/>
    <property type="match status" value="1"/>
</dbReference>
<gene>
    <name evidence="10" type="primary">recJ</name>
    <name evidence="10" type="ORF">RVY80_07085</name>
</gene>
<dbReference type="Pfam" id="PF02272">
    <property type="entry name" value="DHHA1"/>
    <property type="match status" value="1"/>
</dbReference>
<dbReference type="Gene3D" id="3.90.1640.30">
    <property type="match status" value="1"/>
</dbReference>
<keyword evidence="6" id="KW-0175">Coiled coil</keyword>
<dbReference type="Gene3D" id="3.10.310.30">
    <property type="match status" value="1"/>
</dbReference>
<name>A0ABU3Z9K0_9FIRM</name>
<evidence type="ECO:0000259" key="7">
    <source>
        <dbReference type="Pfam" id="PF01368"/>
    </source>
</evidence>
<evidence type="ECO:0000256" key="3">
    <source>
        <dbReference type="ARBA" id="ARBA00022722"/>
    </source>
</evidence>
<dbReference type="GO" id="GO:0004527">
    <property type="term" value="F:exonuclease activity"/>
    <property type="evidence" value="ECO:0007669"/>
    <property type="project" value="UniProtKB-KW"/>
</dbReference>
<evidence type="ECO:0000256" key="1">
    <source>
        <dbReference type="ARBA" id="ARBA00005915"/>
    </source>
</evidence>
<sequence>MIKKRWLVKSGDTTQENRLVNDLGVTPVVAKLLVNRGFDSISGQQFLYGSMDSLLDPFTLKGMIEGVALIEDILEQHKPIVIYGDYDVDGITATSLLYRFFSRLGANVSYYIPERQGEGYGLNLEALEHLIEQGTALIITVDCGISSYDIVEQVKGRVHMVITDHHNAPDQIPNADAVINHKQPGCLYEDKNLSGVGVAFKLAQAIWLRKTGEWYREDLDIVALGTVADVVPLVGENRIVVQAGLAKMVENPNIGINALISVAGLTGKQITAGHIGYTLAPRLNAAGRVSHATRAVELLVTTNAEKALDITDELQATNVERQELERHIHEMARQDVINQGHKADHIIVVGGEGWHPGVIGIVASRLVEEFYKPTMVLSIHDGVGKGSCRSIEGFNVYEALKFCEDLLLQFGGHAAAAGFSIDAAHIDELRERLDGYCRKQLTTEDYVPIVNIDTTLPVNDIDVEIIDNIAALEPYGMGNSTPVFAVTSAEVQDVILMGQLKKHCKVILKTAQGSIDAIAWNRPDLFKQIFAGDMVKVAFSLQKNEWQGYVSPQLMIQDIELLGEQHIVLTTEGLREMYLVVKQIARGGRLSQYQMEQEVLRRHPKNQNHASAMMALQVFKELGIILEDENDDGLPMYRWNQVQGKLDLVTSITFLTYSKQEVSP</sequence>
<comment type="caution">
    <text evidence="10">The sequence shown here is derived from an EMBL/GenBank/DDBJ whole genome shotgun (WGS) entry which is preliminary data.</text>
</comment>
<feature type="domain" description="RecJ OB" evidence="9">
    <location>
        <begin position="452"/>
        <end position="558"/>
    </location>
</feature>
<dbReference type="Pfam" id="PF17768">
    <property type="entry name" value="RecJ_OB"/>
    <property type="match status" value="1"/>
</dbReference>
<dbReference type="EMBL" id="JAWJZB010000007">
    <property type="protein sequence ID" value="MDV5088603.1"/>
    <property type="molecule type" value="Genomic_DNA"/>
</dbReference>
<dbReference type="Proteomes" id="UP001272515">
    <property type="component" value="Unassembled WGS sequence"/>
</dbReference>
<dbReference type="InterPro" id="IPR038763">
    <property type="entry name" value="DHH_sf"/>
</dbReference>
<feature type="domain" description="DHHA1" evidence="8">
    <location>
        <begin position="346"/>
        <end position="438"/>
    </location>
</feature>
<keyword evidence="5 10" id="KW-0269">Exonuclease</keyword>
<evidence type="ECO:0000313" key="11">
    <source>
        <dbReference type="Proteomes" id="UP001272515"/>
    </source>
</evidence>
<dbReference type="Pfam" id="PF01368">
    <property type="entry name" value="DHH"/>
    <property type="match status" value="1"/>
</dbReference>
<evidence type="ECO:0000256" key="5">
    <source>
        <dbReference type="ARBA" id="ARBA00022839"/>
    </source>
</evidence>
<dbReference type="InterPro" id="IPR004610">
    <property type="entry name" value="RecJ"/>
</dbReference>
<evidence type="ECO:0000256" key="6">
    <source>
        <dbReference type="SAM" id="Coils"/>
    </source>
</evidence>
<organism evidence="10 11">
    <name type="scientific">Veillonella absiana</name>
    <dbReference type="NCBI Taxonomy" id="3079305"/>
    <lineage>
        <taxon>Bacteria</taxon>
        <taxon>Bacillati</taxon>
        <taxon>Bacillota</taxon>
        <taxon>Negativicutes</taxon>
        <taxon>Veillonellales</taxon>
        <taxon>Veillonellaceae</taxon>
        <taxon>Veillonella</taxon>
    </lineage>
</organism>
<evidence type="ECO:0000256" key="2">
    <source>
        <dbReference type="ARBA" id="ARBA00019841"/>
    </source>
</evidence>
<keyword evidence="4" id="KW-0378">Hydrolase</keyword>
<feature type="coiled-coil region" evidence="6">
    <location>
        <begin position="307"/>
        <end position="334"/>
    </location>
</feature>
<accession>A0ABU3Z9K0</accession>
<dbReference type="InterPro" id="IPR003156">
    <property type="entry name" value="DHHA1_dom"/>
</dbReference>
<dbReference type="InterPro" id="IPR041122">
    <property type="entry name" value="RecJ_OB"/>
</dbReference>
<feature type="domain" description="DDH" evidence="7">
    <location>
        <begin position="80"/>
        <end position="226"/>
    </location>
</feature>
<comment type="similarity">
    <text evidence="1">Belongs to the RecJ family.</text>
</comment>
<evidence type="ECO:0000313" key="10">
    <source>
        <dbReference type="EMBL" id="MDV5088603.1"/>
    </source>
</evidence>
<reference evidence="10 11" key="1">
    <citation type="submission" date="2023-10" db="EMBL/GenBank/DDBJ databases">
        <title>Veillonella sp. nov., isolated from a pig farm feces dump.</title>
        <authorList>
            <person name="Chang Y.-H."/>
        </authorList>
    </citation>
    <scope>NUCLEOTIDE SEQUENCE [LARGE SCALE GENOMIC DNA]</scope>
    <source>
        <strain evidence="10 11">YH-vei2233</strain>
    </source>
</reference>
<evidence type="ECO:0000259" key="9">
    <source>
        <dbReference type="Pfam" id="PF17768"/>
    </source>
</evidence>
<evidence type="ECO:0000256" key="4">
    <source>
        <dbReference type="ARBA" id="ARBA00022801"/>
    </source>
</evidence>
<dbReference type="RefSeq" id="WP_317330063.1">
    <property type="nucleotide sequence ID" value="NZ_JAWJZA010000020.1"/>
</dbReference>
<dbReference type="PANTHER" id="PTHR30255:SF2">
    <property type="entry name" value="SINGLE-STRANDED-DNA-SPECIFIC EXONUCLEASE RECJ"/>
    <property type="match status" value="1"/>
</dbReference>